<dbReference type="Proteomes" id="UP000235661">
    <property type="component" value="Unassembled WGS sequence"/>
</dbReference>
<accession>A0A2N6Q6S0</accession>
<comment type="caution">
    <text evidence="1">The sequence shown here is derived from an EMBL/GenBank/DDBJ whole genome shotgun (WGS) entry which is preliminary data.</text>
</comment>
<dbReference type="RefSeq" id="WP_102188076.1">
    <property type="nucleotide sequence ID" value="NZ_PNGI01000006.1"/>
</dbReference>
<evidence type="ECO:0000313" key="2">
    <source>
        <dbReference type="Proteomes" id="UP000235661"/>
    </source>
</evidence>
<gene>
    <name evidence="1" type="ORF">CJ232_04170</name>
</gene>
<organism evidence="1 2">
    <name type="scientific">Hoylesella timonensis</name>
    <dbReference type="NCBI Taxonomy" id="386414"/>
    <lineage>
        <taxon>Bacteria</taxon>
        <taxon>Pseudomonadati</taxon>
        <taxon>Bacteroidota</taxon>
        <taxon>Bacteroidia</taxon>
        <taxon>Bacteroidales</taxon>
        <taxon>Prevotellaceae</taxon>
        <taxon>Hoylesella</taxon>
    </lineage>
</organism>
<protein>
    <submittedName>
        <fullName evidence="1">Uncharacterized protein</fullName>
    </submittedName>
</protein>
<proteinExistence type="predicted"/>
<dbReference type="EMBL" id="PNGI01000006">
    <property type="protein sequence ID" value="PMC10701.1"/>
    <property type="molecule type" value="Genomic_DNA"/>
</dbReference>
<name>A0A2N6Q6S0_9BACT</name>
<sequence length="72" mass="8296">MADKILNVLNERPSIVHFESMRVGDMLLYKGADFPRMCSIKSMAWNAGKRLGRKFSTRSDFDANETRVTRVE</sequence>
<evidence type="ECO:0000313" key="1">
    <source>
        <dbReference type="EMBL" id="PMC10701.1"/>
    </source>
</evidence>
<reference evidence="1 2" key="1">
    <citation type="submission" date="2017-09" db="EMBL/GenBank/DDBJ databases">
        <title>Bacterial strain isolated from the female urinary microbiota.</title>
        <authorList>
            <person name="Thomas-White K."/>
            <person name="Kumar N."/>
            <person name="Forster S."/>
            <person name="Putonti C."/>
            <person name="Lawley T."/>
            <person name="Wolfe A.J."/>
        </authorList>
    </citation>
    <scope>NUCLEOTIDE SEQUENCE [LARGE SCALE GENOMIC DNA]</scope>
    <source>
        <strain evidence="1 2">UMB0818</strain>
    </source>
</reference>
<dbReference type="AlphaFoldDB" id="A0A2N6Q6S0"/>